<accession>A0A077REN0</accession>
<feature type="region of interest" description="Disordered" evidence="4">
    <location>
        <begin position="62"/>
        <end position="99"/>
    </location>
</feature>
<dbReference type="GO" id="GO:0048188">
    <property type="term" value="C:Set1C/COMPASS complex"/>
    <property type="evidence" value="ECO:0007669"/>
    <property type="project" value="InterPro"/>
</dbReference>
<feature type="compositionally biased region" description="Acidic residues" evidence="4">
    <location>
        <begin position="838"/>
        <end position="851"/>
    </location>
</feature>
<evidence type="ECO:0000256" key="4">
    <source>
        <dbReference type="SAM" id="MobiDB-lite"/>
    </source>
</evidence>
<feature type="compositionally biased region" description="Polar residues" evidence="4">
    <location>
        <begin position="458"/>
        <end position="471"/>
    </location>
</feature>
<dbReference type="Gene3D" id="2.60.120.920">
    <property type="match status" value="1"/>
</dbReference>
<dbReference type="SUPFAM" id="SSF49899">
    <property type="entry name" value="Concanavalin A-like lectins/glucanases"/>
    <property type="match status" value="1"/>
</dbReference>
<dbReference type="InterPro" id="IPR001870">
    <property type="entry name" value="B30.2/SPRY"/>
</dbReference>
<evidence type="ECO:0000256" key="2">
    <source>
        <dbReference type="ARBA" id="ARBA00023242"/>
    </source>
</evidence>
<feature type="region of interest" description="Disordered" evidence="4">
    <location>
        <begin position="112"/>
        <end position="187"/>
    </location>
</feature>
<dbReference type="GO" id="GO:0000976">
    <property type="term" value="F:transcription cis-regulatory region binding"/>
    <property type="evidence" value="ECO:0007669"/>
    <property type="project" value="TreeGrafter"/>
</dbReference>
<feature type="region of interest" description="Disordered" evidence="4">
    <location>
        <begin position="756"/>
        <end position="851"/>
    </location>
</feature>
<feature type="region of interest" description="Disordered" evidence="4">
    <location>
        <begin position="426"/>
        <end position="496"/>
    </location>
</feature>
<evidence type="ECO:0000256" key="1">
    <source>
        <dbReference type="ARBA" id="ARBA00004123"/>
    </source>
</evidence>
<comment type="similarity">
    <text evidence="3">Belongs to the cclA family.</text>
</comment>
<feature type="compositionally biased region" description="Low complexity" evidence="4">
    <location>
        <begin position="116"/>
        <end position="135"/>
    </location>
</feature>
<dbReference type="InterPro" id="IPR037353">
    <property type="entry name" value="ASH2"/>
</dbReference>
<dbReference type="PROSITE" id="PS50188">
    <property type="entry name" value="B302_SPRY"/>
    <property type="match status" value="1"/>
</dbReference>
<dbReference type="InterPro" id="IPR003877">
    <property type="entry name" value="SPRY_dom"/>
</dbReference>
<evidence type="ECO:0000256" key="3">
    <source>
        <dbReference type="ARBA" id="ARBA00038149"/>
    </source>
</evidence>
<dbReference type="CDD" id="cd12872">
    <property type="entry name" value="SPRY_Ash2"/>
    <property type="match status" value="1"/>
</dbReference>
<name>A0A077REN0_9BASI</name>
<feature type="compositionally biased region" description="Low complexity" evidence="4">
    <location>
        <begin position="446"/>
        <end position="457"/>
    </location>
</feature>
<dbReference type="AlphaFoldDB" id="A0A077REN0"/>
<feature type="compositionally biased region" description="Low complexity" evidence="4">
    <location>
        <begin position="76"/>
        <end position="89"/>
    </location>
</feature>
<reference evidence="6" key="1">
    <citation type="journal article" date="2014" name="Genome Biol. Evol.">
        <title>Gene Loss Rather Than Gene Gain Is Associated with a Host Jump from Monocots to Dicots in the Smut Fungus Melanopsichium pennsylvanicum.</title>
        <authorList>
            <person name="Sharma R."/>
            <person name="Mishra B."/>
            <person name="Runge F."/>
            <person name="Thines M."/>
        </authorList>
    </citation>
    <scope>NUCLEOTIDE SEQUENCE</scope>
    <source>
        <strain evidence="6">4</strain>
    </source>
</reference>
<feature type="region of interest" description="Disordered" evidence="4">
    <location>
        <begin position="669"/>
        <end position="721"/>
    </location>
</feature>
<feature type="domain" description="B30.2/SPRY" evidence="5">
    <location>
        <begin position="215"/>
        <end position="421"/>
    </location>
</feature>
<dbReference type="Pfam" id="PF00622">
    <property type="entry name" value="SPRY"/>
    <property type="match status" value="1"/>
</dbReference>
<feature type="region of interest" description="Disordered" evidence="4">
    <location>
        <begin position="538"/>
        <end position="558"/>
    </location>
</feature>
<dbReference type="PANTHER" id="PTHR10598:SF0">
    <property type="entry name" value="SET1_ASH2 HISTONE METHYLTRANSFERASE COMPLEX SUBUNIT ASH2"/>
    <property type="match status" value="1"/>
</dbReference>
<comment type="subcellular location">
    <subcellularLocation>
        <location evidence="1">Nucleus</location>
    </subcellularLocation>
</comment>
<organism evidence="6">
    <name type="scientific">Melanopsichium pennsylvanicum 4</name>
    <dbReference type="NCBI Taxonomy" id="1398559"/>
    <lineage>
        <taxon>Eukaryota</taxon>
        <taxon>Fungi</taxon>
        <taxon>Dikarya</taxon>
        <taxon>Basidiomycota</taxon>
        <taxon>Ustilaginomycotina</taxon>
        <taxon>Ustilaginomycetes</taxon>
        <taxon>Ustilaginales</taxon>
        <taxon>Ustilaginaceae</taxon>
        <taxon>Melanopsichium</taxon>
    </lineage>
</organism>
<feature type="compositionally biased region" description="Polar residues" evidence="4">
    <location>
        <begin position="90"/>
        <end position="99"/>
    </location>
</feature>
<protein>
    <recommendedName>
        <fullName evidence="5">B30.2/SPRY domain-containing protein</fullName>
    </recommendedName>
</protein>
<dbReference type="SMART" id="SM00449">
    <property type="entry name" value="SPRY"/>
    <property type="match status" value="1"/>
</dbReference>
<feature type="region of interest" description="Disordered" evidence="4">
    <location>
        <begin position="620"/>
        <end position="639"/>
    </location>
</feature>
<proteinExistence type="inferred from homology"/>
<evidence type="ECO:0000313" key="6">
    <source>
        <dbReference type="EMBL" id="CDI57179.1"/>
    </source>
</evidence>
<keyword evidence="2" id="KW-0539">Nucleus</keyword>
<dbReference type="EMBL" id="HG529534">
    <property type="protein sequence ID" value="CDI57179.1"/>
    <property type="molecule type" value="Genomic_DNA"/>
</dbReference>
<dbReference type="InterPro" id="IPR043136">
    <property type="entry name" value="B30.2/SPRY_sf"/>
</dbReference>
<feature type="compositionally biased region" description="Low complexity" evidence="4">
    <location>
        <begin position="143"/>
        <end position="156"/>
    </location>
</feature>
<sequence length="851" mass="91850">MDVDTQAPQQFAPPLAAHDGPTVVVGAFSSGSAANGIHTIPSTNKRKYDDLTHLDVASQSIVSASSSPPHTYSPLAPSSSPHHVRSASSTPAPHSQSEAQRVYIARTAPHLLDHIPTPTSSRSPSLPPSRRSSPSSDDDRSTPDAATSSTPTHPSTNQSHHTLPQNYRGPTLRKNDPEDFAPPPHLVPTPGFSTMFNTINFAVNRNGWRYTAAGPASQQLPQTLFKTLETRPATVHWCWSDRSPFTKISADADVVSTDKGFRSARTNIGVREGEWYTEIEILPPEHLVAGAGAPGVIPTPMKDGSHIRLGWGRREAPLNAPVGFDGYSYGFRDKTGDKVTLSRPLPYGKPFKAGDVVGLYIKLPPQRLPQDEHDPANIKRERVAIRYKNQLYFESLEYPRTREMEQLMERSRKGNSIEEALKGIEGTGVFEPQHPSQTVSSSSDVANGMAGAPNANAVSASTSVPTGSSGSAKVKTHKNPGKSEKPSGPSIPSLRPVPKLSGSKIGFFVNGEPQGIAFTDLLDYRPLRVKGFSGLKSAVPTKPSISRSTKADPTKKGQAVEPVINVKPRENVFDDGALGYFPFVSSYGGARAKLITGEHGFRYPPPDEIEAVLERATSSSSSSTFAIGEQGATGEGKGRRWRPLCERFDEHLSEMWAYDLADEAKAQAVHDKQAEEKARRNNAAKERYAAAKKKHAAALARNATASPGPAATRPVDIEDDADRTVTAEAEDGDGNGMQLDVEHVNGQAAAVAGRQVGPDANGTLDHDYSEQEQGQGFEPGADDDGNRSRRSSTEIQTPEPPPHMLEQNGTYGWSRPESPPIEPEGRILWLQSKREGETDAGDVEMLEEPSH</sequence>
<evidence type="ECO:0000259" key="5">
    <source>
        <dbReference type="PROSITE" id="PS50188"/>
    </source>
</evidence>
<dbReference type="PANTHER" id="PTHR10598">
    <property type="entry name" value="SET1/ASH2 HISTONE METHYLTRANSFERASE COMPLEX SUBUNIT ASH2"/>
    <property type="match status" value="1"/>
</dbReference>
<dbReference type="InterPro" id="IPR013320">
    <property type="entry name" value="ConA-like_dom_sf"/>
</dbReference>
<feature type="compositionally biased region" description="Polar residues" evidence="4">
    <location>
        <begin position="434"/>
        <end position="445"/>
    </location>
</feature>
<feature type="compositionally biased region" description="Basic and acidic residues" evidence="4">
    <location>
        <begin position="669"/>
        <end position="689"/>
    </location>
</feature>